<evidence type="ECO:0000256" key="3">
    <source>
        <dbReference type="ARBA" id="ARBA00022553"/>
    </source>
</evidence>
<keyword evidence="3" id="KW-0597">Phosphoprotein</keyword>
<dbReference type="Pfam" id="PF25669">
    <property type="entry name" value="SMP_MUG190-like"/>
    <property type="match status" value="1"/>
</dbReference>
<dbReference type="GO" id="GO:0005789">
    <property type="term" value="C:endoplasmic reticulum membrane"/>
    <property type="evidence" value="ECO:0007669"/>
    <property type="project" value="UniProtKB-SubCell"/>
</dbReference>
<dbReference type="CDD" id="cd21676">
    <property type="entry name" value="SMP_Mug190"/>
    <property type="match status" value="1"/>
</dbReference>
<feature type="region of interest" description="Disordered" evidence="11">
    <location>
        <begin position="771"/>
        <end position="802"/>
    </location>
</feature>
<accession>A0A9P4HWT3</accession>
<feature type="transmembrane region" description="Helical" evidence="12">
    <location>
        <begin position="248"/>
        <end position="268"/>
    </location>
</feature>
<name>A0A9P4HWT3_9PEZI</name>
<dbReference type="AlphaFoldDB" id="A0A9P4HWT3"/>
<dbReference type="InterPro" id="IPR057349">
    <property type="entry name" value="C2_Mug190_3rd"/>
</dbReference>
<feature type="compositionally biased region" description="Basic and acidic residues" evidence="11">
    <location>
        <begin position="137"/>
        <end position="147"/>
    </location>
</feature>
<sequence length="1264" mass="142194">MSGREDTGTSRTHYKAPYTPHHQIPTVQRYREEQEERKQKYGTADTDWDEPSRTERVASAAKNYWYGEQPEASEDGSTQPYQAANKNVRQDVRTSEGNMKGPNNKPQSRGSDTSAGSGQGKQSEKDENDGNVAEDTSETRVDATDPKTKRKQMKKMGEDPTERDVTDPVTHLPVKIHDFTSKDLKATPQNDPPGGTQSRSATGRCGAKSKSTEELNSESEEQQSYHSGLEAMFPPPEFESARKELGHIYQTATTVGMGSVVAMMALLLPFSRLFLRSNLSFYISTPLLILSTLGFGGFMTWGIRDWVKKKVEDVWDSEVWEAERKEGKRKAQTQIPESTQWLNSLLSSIWPLVNPDLFTSLADTLEDVMQASLPKMVRMVSVDDLGQGSESIRILGVRWLPTGASAKSVSQSGKLKNAGDPKKSDRNVPGEGQVQDDQEKKDPNGNDKDSSQNDENVAEGMEAEEGDFVNMEIAFAYRARAVKTHIRDRAKNAHLYLAFYLPGNIKFPVWVELHGFIGTMRLRLQLTPDPPFFSLCTMTFLGQPKVDVSCVPLTQKGLNIMDLPLLSNFVQSSVDAAVAEYVAPKSLTLDLKDMLMGDDFKKDTAARGVIFVRIKSAFDFKEGDSGFLMKDGSSDAYVSVGWAKFAKPMWSTRIIQSDMHPVWDEVAFVIVTAEELNVDERLRIQLWDSDRTTADDDLGRVELDLKQLMQDPKTNNRIEDREDGFKALQAGKSMPGKLQWSVGYFSKVKIQEDQLAQQTEEPGIRTIDQLHKKVDEESERKLREAKRDESDEIEQQKAQDFKEREDLLMISSPPPHEYPTGVLSITVHQITGLELEAVNKNQASKKEEASDEEEEGEDLPSSYCTIIINHQKVFKTRTKPKNSQPFFNAGCERVLKDWRNTDIHISVRDSRVHEDDPLLGIVYLPIGKLLSQRSQINGFFPIAGGVGYGRARISLVFRSIQMQVPRTLLGWDYGTIEMENKIESSDLPEDLQGMRLKVRTTLARAKFHSHHGEHGIWRTRHDRTVKFPVRKRYASPLIIEFRKNSALLDGTVAYGVFWLSKIADNEESNISVDVWKGGDRGRASTCCLERPEDEGAEKVGTLQLKLTFWSGLSGYHEKLAAKDANLGQVMEVLAVAHDNDEMEFDVGPGGASTDDEDGDNEKNDDDTDSDESDGQMTPTTTSTMTDRSNSTSSDLSKNGERGMVDSIRDYKSSWKQLHRRNRGLMQWKGPRTLKWMKHKVQHGEQKVESLFQHNERDPGLETEA</sequence>
<comment type="subcellular location">
    <subcellularLocation>
        <location evidence="1">Endoplasmic reticulum membrane</location>
    </subcellularLocation>
</comment>
<feature type="region of interest" description="Disordered" evidence="11">
    <location>
        <begin position="408"/>
        <end position="463"/>
    </location>
</feature>
<dbReference type="InterPro" id="IPR000008">
    <property type="entry name" value="C2_dom"/>
</dbReference>
<evidence type="ECO:0000313" key="16">
    <source>
        <dbReference type="Proteomes" id="UP000799776"/>
    </source>
</evidence>
<feature type="compositionally biased region" description="Basic and acidic residues" evidence="11">
    <location>
        <begin position="437"/>
        <end position="451"/>
    </location>
</feature>
<keyword evidence="8" id="KW-0445">Lipid transport</keyword>
<feature type="domain" description="SMP-LTD" evidence="14">
    <location>
        <begin position="335"/>
        <end position="592"/>
    </location>
</feature>
<dbReference type="InterPro" id="IPR031468">
    <property type="entry name" value="SMP_LBD"/>
</dbReference>
<feature type="compositionally biased region" description="Basic and acidic residues" evidence="11">
    <location>
        <begin position="417"/>
        <end position="428"/>
    </location>
</feature>
<evidence type="ECO:0008006" key="17">
    <source>
        <dbReference type="Google" id="ProtNLM"/>
    </source>
</evidence>
<dbReference type="CDD" id="cd04041">
    <property type="entry name" value="C2A_fungal"/>
    <property type="match status" value="1"/>
</dbReference>
<dbReference type="EMBL" id="ML978712">
    <property type="protein sequence ID" value="KAF2090665.1"/>
    <property type="molecule type" value="Genomic_DNA"/>
</dbReference>
<feature type="region of interest" description="Disordered" evidence="11">
    <location>
        <begin position="1"/>
        <end position="231"/>
    </location>
</feature>
<feature type="compositionally biased region" description="Basic and acidic residues" evidence="11">
    <location>
        <begin position="155"/>
        <end position="166"/>
    </location>
</feature>
<evidence type="ECO:0000313" key="15">
    <source>
        <dbReference type="EMBL" id="KAF2090665.1"/>
    </source>
</evidence>
<dbReference type="OrthoDB" id="419768at2759"/>
<dbReference type="PANTHER" id="PTHR47348:SF2">
    <property type="entry name" value="MEIOTICALLY UP-REGULATED 190 PROTEIN"/>
    <property type="match status" value="1"/>
</dbReference>
<feature type="compositionally biased region" description="Low complexity" evidence="11">
    <location>
        <begin position="1177"/>
        <end position="1193"/>
    </location>
</feature>
<dbReference type="Gene3D" id="2.60.40.150">
    <property type="entry name" value="C2 domain"/>
    <property type="match status" value="2"/>
</dbReference>
<evidence type="ECO:0000256" key="11">
    <source>
        <dbReference type="SAM" id="MobiDB-lite"/>
    </source>
</evidence>
<feature type="domain" description="C2" evidence="13">
    <location>
        <begin position="590"/>
        <end position="718"/>
    </location>
</feature>
<feature type="region of interest" description="Disordered" evidence="11">
    <location>
        <begin position="1242"/>
        <end position="1264"/>
    </location>
</feature>
<evidence type="ECO:0000256" key="6">
    <source>
        <dbReference type="ARBA" id="ARBA00022824"/>
    </source>
</evidence>
<evidence type="ECO:0000256" key="10">
    <source>
        <dbReference type="ARBA" id="ARBA00023136"/>
    </source>
</evidence>
<dbReference type="PROSITE" id="PS50004">
    <property type="entry name" value="C2"/>
    <property type="match status" value="2"/>
</dbReference>
<comment type="caution">
    <text evidence="15">The sequence shown here is derived from an EMBL/GenBank/DDBJ whole genome shotgun (WGS) entry which is preliminary data.</text>
</comment>
<proteinExistence type="predicted"/>
<keyword evidence="2" id="KW-0813">Transport</keyword>
<dbReference type="InterPro" id="IPR037767">
    <property type="entry name" value="C2A_Mug190-like"/>
</dbReference>
<keyword evidence="10 12" id="KW-0472">Membrane</keyword>
<feature type="region of interest" description="Disordered" evidence="11">
    <location>
        <begin position="1140"/>
        <end position="1204"/>
    </location>
</feature>
<evidence type="ECO:0000256" key="7">
    <source>
        <dbReference type="ARBA" id="ARBA00022989"/>
    </source>
</evidence>
<dbReference type="SMART" id="SM00239">
    <property type="entry name" value="C2"/>
    <property type="match status" value="2"/>
</dbReference>
<keyword evidence="5" id="KW-0677">Repeat</keyword>
<reference evidence="15" key="1">
    <citation type="journal article" date="2020" name="Stud. Mycol.">
        <title>101 Dothideomycetes genomes: a test case for predicting lifestyles and emergence of pathogens.</title>
        <authorList>
            <person name="Haridas S."/>
            <person name="Albert R."/>
            <person name="Binder M."/>
            <person name="Bloem J."/>
            <person name="Labutti K."/>
            <person name="Salamov A."/>
            <person name="Andreopoulos B."/>
            <person name="Baker S."/>
            <person name="Barry K."/>
            <person name="Bills G."/>
            <person name="Bluhm B."/>
            <person name="Cannon C."/>
            <person name="Castanera R."/>
            <person name="Culley D."/>
            <person name="Daum C."/>
            <person name="Ezra D."/>
            <person name="Gonzalez J."/>
            <person name="Henrissat B."/>
            <person name="Kuo A."/>
            <person name="Liang C."/>
            <person name="Lipzen A."/>
            <person name="Lutzoni F."/>
            <person name="Magnuson J."/>
            <person name="Mondo S."/>
            <person name="Nolan M."/>
            <person name="Ohm R."/>
            <person name="Pangilinan J."/>
            <person name="Park H.-J."/>
            <person name="Ramirez L."/>
            <person name="Alfaro M."/>
            <person name="Sun H."/>
            <person name="Tritt A."/>
            <person name="Yoshinaga Y."/>
            <person name="Zwiers L.-H."/>
            <person name="Turgeon B."/>
            <person name="Goodwin S."/>
            <person name="Spatafora J."/>
            <person name="Crous P."/>
            <person name="Grigoriev I."/>
        </authorList>
    </citation>
    <scope>NUCLEOTIDE SEQUENCE</scope>
    <source>
        <strain evidence="15">CBS 121410</strain>
    </source>
</reference>
<dbReference type="GO" id="GO:0061817">
    <property type="term" value="P:endoplasmic reticulum-plasma membrane tethering"/>
    <property type="evidence" value="ECO:0007669"/>
    <property type="project" value="InterPro"/>
</dbReference>
<keyword evidence="9" id="KW-0446">Lipid-binding</keyword>
<evidence type="ECO:0000256" key="5">
    <source>
        <dbReference type="ARBA" id="ARBA00022737"/>
    </source>
</evidence>
<evidence type="ECO:0000256" key="8">
    <source>
        <dbReference type="ARBA" id="ARBA00023055"/>
    </source>
</evidence>
<dbReference type="Pfam" id="PF25331">
    <property type="entry name" value="C2_Mug190_3rd"/>
    <property type="match status" value="1"/>
</dbReference>
<keyword evidence="16" id="KW-1185">Reference proteome</keyword>
<evidence type="ECO:0000256" key="9">
    <source>
        <dbReference type="ARBA" id="ARBA00023121"/>
    </source>
</evidence>
<keyword evidence="4 12" id="KW-0812">Transmembrane</keyword>
<dbReference type="GO" id="GO:0008289">
    <property type="term" value="F:lipid binding"/>
    <property type="evidence" value="ECO:0007669"/>
    <property type="project" value="UniProtKB-KW"/>
</dbReference>
<feature type="compositionally biased region" description="Basic and acidic residues" evidence="11">
    <location>
        <begin position="175"/>
        <end position="185"/>
    </location>
</feature>
<dbReference type="InterPro" id="IPR037765">
    <property type="entry name" value="C2B_Tricalbin"/>
</dbReference>
<feature type="domain" description="C2" evidence="13">
    <location>
        <begin position="803"/>
        <end position="940"/>
    </location>
</feature>
<evidence type="ECO:0000256" key="2">
    <source>
        <dbReference type="ARBA" id="ARBA00022448"/>
    </source>
</evidence>
<protein>
    <recommendedName>
        <fullName evidence="17">Meiotically up-regulated gene 190 protein</fullName>
    </recommendedName>
</protein>
<feature type="transmembrane region" description="Helical" evidence="12">
    <location>
        <begin position="280"/>
        <end position="303"/>
    </location>
</feature>
<evidence type="ECO:0000256" key="1">
    <source>
        <dbReference type="ARBA" id="ARBA00004586"/>
    </source>
</evidence>
<dbReference type="CDD" id="cd04052">
    <property type="entry name" value="C2B_Tricalbin-like"/>
    <property type="match status" value="1"/>
</dbReference>
<dbReference type="InterPro" id="IPR035892">
    <property type="entry name" value="C2_domain_sf"/>
</dbReference>
<dbReference type="PANTHER" id="PTHR47348">
    <property type="entry name" value="MEIOTICALLY UP-REGULATED GENE 190 PROTEIN"/>
    <property type="match status" value="1"/>
</dbReference>
<evidence type="ECO:0000259" key="14">
    <source>
        <dbReference type="PROSITE" id="PS51847"/>
    </source>
</evidence>
<feature type="compositionally biased region" description="Polar residues" evidence="11">
    <location>
        <begin position="75"/>
        <end position="87"/>
    </location>
</feature>
<feature type="compositionally biased region" description="Acidic residues" evidence="11">
    <location>
        <begin position="1153"/>
        <end position="1173"/>
    </location>
</feature>
<evidence type="ECO:0000256" key="4">
    <source>
        <dbReference type="ARBA" id="ARBA00022692"/>
    </source>
</evidence>
<evidence type="ECO:0000256" key="12">
    <source>
        <dbReference type="SAM" id="Phobius"/>
    </source>
</evidence>
<dbReference type="GO" id="GO:0006869">
    <property type="term" value="P:lipid transport"/>
    <property type="evidence" value="ECO:0007669"/>
    <property type="project" value="UniProtKB-KW"/>
</dbReference>
<evidence type="ECO:0000259" key="13">
    <source>
        <dbReference type="PROSITE" id="PS50004"/>
    </source>
</evidence>
<dbReference type="PROSITE" id="PS51847">
    <property type="entry name" value="SMP"/>
    <property type="match status" value="1"/>
</dbReference>
<organism evidence="15 16">
    <name type="scientific">Saccharata proteae CBS 121410</name>
    <dbReference type="NCBI Taxonomy" id="1314787"/>
    <lineage>
        <taxon>Eukaryota</taxon>
        <taxon>Fungi</taxon>
        <taxon>Dikarya</taxon>
        <taxon>Ascomycota</taxon>
        <taxon>Pezizomycotina</taxon>
        <taxon>Dothideomycetes</taxon>
        <taxon>Dothideomycetes incertae sedis</taxon>
        <taxon>Botryosphaeriales</taxon>
        <taxon>Saccharataceae</taxon>
        <taxon>Saccharata</taxon>
    </lineage>
</organism>
<keyword evidence="7 12" id="KW-1133">Transmembrane helix</keyword>
<dbReference type="Proteomes" id="UP000799776">
    <property type="component" value="Unassembled WGS sequence"/>
</dbReference>
<dbReference type="Pfam" id="PF00168">
    <property type="entry name" value="C2"/>
    <property type="match status" value="2"/>
</dbReference>
<dbReference type="SUPFAM" id="SSF49562">
    <property type="entry name" value="C2 domain (Calcium/lipid-binding domain, CaLB)"/>
    <property type="match status" value="2"/>
</dbReference>
<feature type="compositionally biased region" description="Basic and acidic residues" evidence="11">
    <location>
        <begin position="29"/>
        <end position="39"/>
    </location>
</feature>
<gene>
    <name evidence="15" type="ORF">K490DRAFT_61988</name>
</gene>
<keyword evidence="6" id="KW-0256">Endoplasmic reticulum</keyword>
<feature type="compositionally biased region" description="Polar residues" evidence="11">
    <location>
        <begin position="104"/>
        <end position="116"/>
    </location>
</feature>